<dbReference type="PANTHER" id="PTHR41286:SF1">
    <property type="entry name" value="HNH NUCLEASE YAJD-RELATED"/>
    <property type="match status" value="1"/>
</dbReference>
<dbReference type="CDD" id="cd00085">
    <property type="entry name" value="HNHc"/>
    <property type="match status" value="1"/>
</dbReference>
<evidence type="ECO:0000256" key="2">
    <source>
        <dbReference type="ARBA" id="ARBA00022801"/>
    </source>
</evidence>
<gene>
    <name evidence="6" type="ORF">DSCO28_17580</name>
</gene>
<dbReference type="GO" id="GO:0016787">
    <property type="term" value="F:hydrolase activity"/>
    <property type="evidence" value="ECO:0007669"/>
    <property type="project" value="UniProtKB-KW"/>
</dbReference>
<evidence type="ECO:0000256" key="1">
    <source>
        <dbReference type="ARBA" id="ARBA00022722"/>
    </source>
</evidence>
<dbReference type="Gene3D" id="1.10.30.50">
    <property type="match status" value="1"/>
</dbReference>
<dbReference type="Proteomes" id="UP000425960">
    <property type="component" value="Chromosome"/>
</dbReference>
<dbReference type="GO" id="GO:0008270">
    <property type="term" value="F:zinc ion binding"/>
    <property type="evidence" value="ECO:0007669"/>
    <property type="project" value="InterPro"/>
</dbReference>
<keyword evidence="2" id="KW-0378">Hydrolase</keyword>
<dbReference type="EMBL" id="AP021876">
    <property type="protein sequence ID" value="BBO81192.1"/>
    <property type="molecule type" value="Genomic_DNA"/>
</dbReference>
<reference evidence="6 7" key="1">
    <citation type="submission" date="2019-11" db="EMBL/GenBank/DDBJ databases">
        <title>Comparative genomics of hydrocarbon-degrading Desulfosarcina strains.</title>
        <authorList>
            <person name="Watanabe M."/>
            <person name="Kojima H."/>
            <person name="Fukui M."/>
        </authorList>
    </citation>
    <scope>NUCLEOTIDE SEQUENCE [LARGE SCALE GENOMIC DNA]</scope>
    <source>
        <strain evidence="6 7">28bB2T</strain>
    </source>
</reference>
<dbReference type="Pfam" id="PF01844">
    <property type="entry name" value="HNH"/>
    <property type="match status" value="1"/>
</dbReference>
<dbReference type="GO" id="GO:0003676">
    <property type="term" value="F:nucleic acid binding"/>
    <property type="evidence" value="ECO:0007669"/>
    <property type="project" value="InterPro"/>
</dbReference>
<evidence type="ECO:0000313" key="6">
    <source>
        <dbReference type="EMBL" id="BBO81192.1"/>
    </source>
</evidence>
<dbReference type="SMART" id="SM00507">
    <property type="entry name" value="HNHc"/>
    <property type="match status" value="1"/>
</dbReference>
<evidence type="ECO:0000256" key="4">
    <source>
        <dbReference type="ARBA" id="ARBA00040194"/>
    </source>
</evidence>
<dbReference type="KEGG" id="dov:DSCO28_17580"/>
<protein>
    <recommendedName>
        <fullName evidence="4">Putative HNH nuclease YajD</fullName>
    </recommendedName>
</protein>
<dbReference type="AlphaFoldDB" id="A0A5K7ZGH6"/>
<dbReference type="InterPro" id="IPR002711">
    <property type="entry name" value="HNH"/>
</dbReference>
<evidence type="ECO:0000313" key="7">
    <source>
        <dbReference type="Proteomes" id="UP000425960"/>
    </source>
</evidence>
<name>A0A5K7ZGH6_9BACT</name>
<evidence type="ECO:0000256" key="3">
    <source>
        <dbReference type="ARBA" id="ARBA00038412"/>
    </source>
</evidence>
<evidence type="ECO:0000259" key="5">
    <source>
        <dbReference type="SMART" id="SM00507"/>
    </source>
</evidence>
<keyword evidence="1" id="KW-0540">Nuclease</keyword>
<accession>A0A5K7ZGH6</accession>
<sequence>MPIAPPKPCRRCRRPTRNKGGLCDACRARRKDQRRQLEPKKETKPFYGTARWKKVRAMYLRDHPLCELCQSKGRATVATLVDHVHEIEDGGAELAMNNLMALCTRCHASKTKRMAVARSHGEEVVSSLVGELMMGRGGQNH</sequence>
<dbReference type="GO" id="GO:0005829">
    <property type="term" value="C:cytosol"/>
    <property type="evidence" value="ECO:0007669"/>
    <property type="project" value="TreeGrafter"/>
</dbReference>
<feature type="domain" description="HNH nuclease" evidence="5">
    <location>
        <begin position="54"/>
        <end position="108"/>
    </location>
</feature>
<organism evidence="6 7">
    <name type="scientific">Desulfosarcina ovata subsp. sediminis</name>
    <dbReference type="NCBI Taxonomy" id="885957"/>
    <lineage>
        <taxon>Bacteria</taxon>
        <taxon>Pseudomonadati</taxon>
        <taxon>Thermodesulfobacteriota</taxon>
        <taxon>Desulfobacteria</taxon>
        <taxon>Desulfobacterales</taxon>
        <taxon>Desulfosarcinaceae</taxon>
        <taxon>Desulfosarcina</taxon>
    </lineage>
</organism>
<dbReference type="RefSeq" id="WP_155321960.1">
    <property type="nucleotide sequence ID" value="NZ_AP021876.1"/>
</dbReference>
<dbReference type="PANTHER" id="PTHR41286">
    <property type="entry name" value="HNH NUCLEASE YAJD-RELATED"/>
    <property type="match status" value="1"/>
</dbReference>
<dbReference type="InterPro" id="IPR003615">
    <property type="entry name" value="HNH_nuc"/>
</dbReference>
<comment type="similarity">
    <text evidence="3">Belongs to the HNH nuclease family.</text>
</comment>
<proteinExistence type="inferred from homology"/>
<dbReference type="GO" id="GO:0004519">
    <property type="term" value="F:endonuclease activity"/>
    <property type="evidence" value="ECO:0007669"/>
    <property type="project" value="InterPro"/>
</dbReference>